<keyword evidence="1" id="KW-0472">Membrane</keyword>
<feature type="transmembrane region" description="Helical" evidence="1">
    <location>
        <begin position="12"/>
        <end position="32"/>
    </location>
</feature>
<reference evidence="2 3" key="2">
    <citation type="submission" date="2020-08" db="EMBL/GenBank/DDBJ databases">
        <authorList>
            <person name="Ueki A."/>
            <person name="Tonouchi A."/>
        </authorList>
    </citation>
    <scope>NUCLEOTIDE SEQUENCE [LARGE SCALE GENOMIC DNA]</scope>
    <source>
        <strain evidence="2 3">CTTW</strain>
    </source>
</reference>
<gene>
    <name evidence="2" type="ORF">bsdcttw_36610</name>
</gene>
<evidence type="ECO:0000256" key="1">
    <source>
        <dbReference type="SAM" id="Phobius"/>
    </source>
</evidence>
<dbReference type="KEGG" id="acht:bsdcttw_36610"/>
<dbReference type="RefSeq" id="WP_185256277.1">
    <property type="nucleotide sequence ID" value="NZ_AP023368.1"/>
</dbReference>
<reference evidence="2 3" key="1">
    <citation type="submission" date="2020-08" db="EMBL/GenBank/DDBJ databases">
        <title>Draft genome sequencing of an Anaerocolumna strain isolated from anoxic soil subjected to BSD treatment.</title>
        <authorList>
            <person name="Uek A."/>
            <person name="Tonouchi A."/>
        </authorList>
    </citation>
    <scope>NUCLEOTIDE SEQUENCE [LARGE SCALE GENOMIC DNA]</scope>
    <source>
        <strain evidence="2 3">CTTW</strain>
    </source>
</reference>
<name>A0A7I8DQB1_9FIRM</name>
<organism evidence="2 3">
    <name type="scientific">Anaerocolumna chitinilytica</name>
    <dbReference type="NCBI Taxonomy" id="1727145"/>
    <lineage>
        <taxon>Bacteria</taxon>
        <taxon>Bacillati</taxon>
        <taxon>Bacillota</taxon>
        <taxon>Clostridia</taxon>
        <taxon>Lachnospirales</taxon>
        <taxon>Lachnospiraceae</taxon>
        <taxon>Anaerocolumna</taxon>
    </lineage>
</organism>
<keyword evidence="3" id="KW-1185">Reference proteome</keyword>
<protein>
    <submittedName>
        <fullName evidence="2">Uncharacterized protein</fullName>
    </submittedName>
</protein>
<evidence type="ECO:0000313" key="2">
    <source>
        <dbReference type="EMBL" id="BCK00621.1"/>
    </source>
</evidence>
<dbReference type="Proteomes" id="UP000515703">
    <property type="component" value="Chromosome"/>
</dbReference>
<accession>A0A7I8DQB1</accession>
<proteinExistence type="predicted"/>
<keyword evidence="1" id="KW-1133">Transmembrane helix</keyword>
<dbReference type="AlphaFoldDB" id="A0A7I8DQB1"/>
<dbReference type="EMBL" id="AP023368">
    <property type="protein sequence ID" value="BCK00621.1"/>
    <property type="molecule type" value="Genomic_DNA"/>
</dbReference>
<keyword evidence="1" id="KW-0812">Transmembrane</keyword>
<sequence length="144" mass="16690">MEQVNKLLELMAYTLLFCLAVSFLLLTFNNIGQSISLLQISMYRQNIIKEQEFDNYTDDEPILIATRGEIIGLLTGSMEVNININGMLYTPDSFERDSFDYTTLPEGIYRKEYVLEDFNSDEKTSETREQNSSIKEIIFTLIDK</sequence>
<evidence type="ECO:0000313" key="3">
    <source>
        <dbReference type="Proteomes" id="UP000515703"/>
    </source>
</evidence>